<gene>
    <name evidence="1" type="ORF">O1611_g3808</name>
</gene>
<sequence length="330" mass="38515">MNVFSNIPSADELERICLNHREESDTASFHNFPKLPPELRLMVWEYAISAQQIASLTQGDSSGIDDDIKYGRLPAFLFVNMECRQIALKMNRYPIRFSFRYCTCPDPTDPISPPVPPDHVHKGVQHCMIGPDDIVAVRLEKEWYKLWARNWKLFFENTSWVDNISPIRFTGHWEGDFDSIENWMMLVPLNVFHLDRNGNTELAGLTRRECGRIIDWLQNQFLLLLQTHDWQGPHPDIYEDFYYIVYGWDQPKKDNLTAYELESIEFDLPILYEEADNFQAAWYIAGDTEAPASIFQKVKGAQILRYHQGRTPRLNLIRKGKGEGRVQEGQ</sequence>
<evidence type="ECO:0000313" key="1">
    <source>
        <dbReference type="EMBL" id="KAJ8129824.1"/>
    </source>
</evidence>
<dbReference type="Proteomes" id="UP001153332">
    <property type="component" value="Unassembled WGS sequence"/>
</dbReference>
<proteinExistence type="predicted"/>
<dbReference type="EMBL" id="JAPUUL010000651">
    <property type="protein sequence ID" value="KAJ8129824.1"/>
    <property type="molecule type" value="Genomic_DNA"/>
</dbReference>
<keyword evidence="2" id="KW-1185">Reference proteome</keyword>
<name>A0ACC2JR22_9PEZI</name>
<comment type="caution">
    <text evidence="1">The sequence shown here is derived from an EMBL/GenBank/DDBJ whole genome shotgun (WGS) entry which is preliminary data.</text>
</comment>
<evidence type="ECO:0000313" key="2">
    <source>
        <dbReference type="Proteomes" id="UP001153332"/>
    </source>
</evidence>
<protein>
    <submittedName>
        <fullName evidence="1">Uncharacterized protein</fullName>
    </submittedName>
</protein>
<reference evidence="1" key="1">
    <citation type="submission" date="2022-12" db="EMBL/GenBank/DDBJ databases">
        <title>Genome Sequence of Lasiodiplodia mahajangana.</title>
        <authorList>
            <person name="Buettner E."/>
        </authorList>
    </citation>
    <scope>NUCLEOTIDE SEQUENCE</scope>
    <source>
        <strain evidence="1">VT137</strain>
    </source>
</reference>
<accession>A0ACC2JR22</accession>
<organism evidence="1 2">
    <name type="scientific">Lasiodiplodia mahajangana</name>
    <dbReference type="NCBI Taxonomy" id="1108764"/>
    <lineage>
        <taxon>Eukaryota</taxon>
        <taxon>Fungi</taxon>
        <taxon>Dikarya</taxon>
        <taxon>Ascomycota</taxon>
        <taxon>Pezizomycotina</taxon>
        <taxon>Dothideomycetes</taxon>
        <taxon>Dothideomycetes incertae sedis</taxon>
        <taxon>Botryosphaeriales</taxon>
        <taxon>Botryosphaeriaceae</taxon>
        <taxon>Lasiodiplodia</taxon>
    </lineage>
</organism>